<dbReference type="EMBL" id="JAFBDZ010000003">
    <property type="protein sequence ID" value="MBM7586622.1"/>
    <property type="molecule type" value="Genomic_DNA"/>
</dbReference>
<gene>
    <name evidence="2" type="ORF">JOC86_003174</name>
</gene>
<accession>A0ABS2NFH8</accession>
<protein>
    <submittedName>
        <fullName evidence="2">Uncharacterized protein</fullName>
    </submittedName>
</protein>
<evidence type="ECO:0000256" key="1">
    <source>
        <dbReference type="SAM" id="MobiDB-lite"/>
    </source>
</evidence>
<dbReference type="Pfam" id="PF19767">
    <property type="entry name" value="DUF6254"/>
    <property type="match status" value="1"/>
</dbReference>
<evidence type="ECO:0000313" key="3">
    <source>
        <dbReference type="Proteomes" id="UP001646157"/>
    </source>
</evidence>
<name>A0ABS2NFH8_9BACI</name>
<comment type="caution">
    <text evidence="2">The sequence shown here is derived from an EMBL/GenBank/DDBJ whole genome shotgun (WGS) entry which is preliminary data.</text>
</comment>
<evidence type="ECO:0000313" key="2">
    <source>
        <dbReference type="EMBL" id="MBM7586622.1"/>
    </source>
</evidence>
<dbReference type="RefSeq" id="WP_239587635.1">
    <property type="nucleotide sequence ID" value="NZ_JAFBDZ010000003.1"/>
</dbReference>
<reference evidence="2 3" key="1">
    <citation type="submission" date="2021-01" db="EMBL/GenBank/DDBJ databases">
        <title>Genomic Encyclopedia of Type Strains, Phase IV (KMG-IV): sequencing the most valuable type-strain genomes for metagenomic binning, comparative biology and taxonomic classification.</title>
        <authorList>
            <person name="Goeker M."/>
        </authorList>
    </citation>
    <scope>NUCLEOTIDE SEQUENCE [LARGE SCALE GENOMIC DNA]</scope>
    <source>
        <strain evidence="2 3">DSM 24834</strain>
    </source>
</reference>
<organism evidence="2 3">
    <name type="scientific">Rossellomorea pakistanensis</name>
    <dbReference type="NCBI Taxonomy" id="992288"/>
    <lineage>
        <taxon>Bacteria</taxon>
        <taxon>Bacillati</taxon>
        <taxon>Bacillota</taxon>
        <taxon>Bacilli</taxon>
        <taxon>Bacillales</taxon>
        <taxon>Bacillaceae</taxon>
        <taxon>Rossellomorea</taxon>
    </lineage>
</organism>
<dbReference type="Proteomes" id="UP001646157">
    <property type="component" value="Unassembled WGS sequence"/>
</dbReference>
<keyword evidence="3" id="KW-1185">Reference proteome</keyword>
<sequence>MTKSKKEKERQWDVRKQDQNSHGKVESFKQLAEEPLEKSTEKH</sequence>
<proteinExistence type="predicted"/>
<feature type="region of interest" description="Disordered" evidence="1">
    <location>
        <begin position="1"/>
        <end position="43"/>
    </location>
</feature>
<dbReference type="InterPro" id="IPR046221">
    <property type="entry name" value="DUF6254"/>
</dbReference>